<evidence type="ECO:0000256" key="8">
    <source>
        <dbReference type="ARBA" id="ARBA00023010"/>
    </source>
</evidence>
<keyword evidence="7 10" id="KW-1133">Transmembrane helix</keyword>
<comment type="caution">
    <text evidence="12">The sequence shown here is derived from an EMBL/GenBank/DDBJ whole genome shotgun (WGS) entry which is preliminary data.</text>
</comment>
<dbReference type="GO" id="GO:0043952">
    <property type="term" value="P:protein transport by the Sec complex"/>
    <property type="evidence" value="ECO:0007669"/>
    <property type="project" value="UniProtKB-UniRule"/>
</dbReference>
<dbReference type="NCBIfam" id="TIGR00966">
    <property type="entry name" value="transloc_SecF"/>
    <property type="match status" value="1"/>
</dbReference>
<dbReference type="PRINTS" id="PR01755">
    <property type="entry name" value="SECFTRNLCASE"/>
</dbReference>
<dbReference type="PANTHER" id="PTHR30081">
    <property type="entry name" value="PROTEIN-EXPORT MEMBRANE PROTEIN SEC"/>
    <property type="match status" value="1"/>
</dbReference>
<dbReference type="Proteomes" id="UP000229054">
    <property type="component" value="Unassembled WGS sequence"/>
</dbReference>
<reference evidence="12 13" key="1">
    <citation type="submission" date="2017-09" db="EMBL/GenBank/DDBJ databases">
        <title>Depth-based differentiation of microbial function through sediment-hosted aquifers and enrichment of novel symbionts in the deep terrestrial subsurface.</title>
        <authorList>
            <person name="Probst A.J."/>
            <person name="Ladd B."/>
            <person name="Jarett J.K."/>
            <person name="Geller-Mcgrath D.E."/>
            <person name="Sieber C.M."/>
            <person name="Emerson J.B."/>
            <person name="Anantharaman K."/>
            <person name="Thomas B.C."/>
            <person name="Malmstrom R."/>
            <person name="Stieglmeier M."/>
            <person name="Klingl A."/>
            <person name="Woyke T."/>
            <person name="Ryan C.M."/>
            <person name="Banfield J.F."/>
        </authorList>
    </citation>
    <scope>NUCLEOTIDE SEQUENCE [LARGE SCALE GENOMIC DNA]</scope>
    <source>
        <strain evidence="12">CG23_combo_of_CG06-09_8_20_14_all_39_25</strain>
    </source>
</reference>
<comment type="function">
    <text evidence="10">Part of the Sec protein translocase complex. Interacts with the SecYEG preprotein conducting channel. SecDF uses the proton motive force (PMF) to complete protein translocation after the ATP-dependent function of SecA.</text>
</comment>
<comment type="subunit">
    <text evidence="10">Forms a complex with SecD. Part of the essential Sec protein translocation apparatus which comprises SecA, SecYEG and auxiliary proteins SecDF. Other proteins may also be involved.</text>
</comment>
<dbReference type="GO" id="GO:0005886">
    <property type="term" value="C:plasma membrane"/>
    <property type="evidence" value="ECO:0007669"/>
    <property type="project" value="UniProtKB-SubCell"/>
</dbReference>
<evidence type="ECO:0000256" key="9">
    <source>
        <dbReference type="ARBA" id="ARBA00023136"/>
    </source>
</evidence>
<keyword evidence="4" id="KW-0997">Cell inner membrane</keyword>
<evidence type="ECO:0000256" key="4">
    <source>
        <dbReference type="ARBA" id="ARBA00022519"/>
    </source>
</evidence>
<feature type="transmembrane region" description="Helical" evidence="10">
    <location>
        <begin position="263"/>
        <end position="288"/>
    </location>
</feature>
<dbReference type="GO" id="GO:0006605">
    <property type="term" value="P:protein targeting"/>
    <property type="evidence" value="ECO:0007669"/>
    <property type="project" value="UniProtKB-UniRule"/>
</dbReference>
<keyword evidence="6 10" id="KW-0653">Protein transport</keyword>
<protein>
    <recommendedName>
        <fullName evidence="10">Protein-export membrane protein SecF</fullName>
    </recommendedName>
</protein>
<evidence type="ECO:0000256" key="10">
    <source>
        <dbReference type="HAMAP-Rule" id="MF_01464"/>
    </source>
</evidence>
<organism evidence="12 13">
    <name type="scientific">Candidatus Nealsonbacteria bacterium CG23_combo_of_CG06-09_8_20_14_all_39_25</name>
    <dbReference type="NCBI Taxonomy" id="1974723"/>
    <lineage>
        <taxon>Bacteria</taxon>
        <taxon>Candidatus Nealsoniibacteriota</taxon>
    </lineage>
</organism>
<feature type="transmembrane region" description="Helical" evidence="10">
    <location>
        <begin position="156"/>
        <end position="178"/>
    </location>
</feature>
<keyword evidence="9 10" id="KW-0472">Membrane</keyword>
<accession>A0A2G9YUC4</accession>
<dbReference type="AlphaFoldDB" id="A0A2G9YUC4"/>
<keyword evidence="5 10" id="KW-0812">Transmembrane</keyword>
<comment type="similarity">
    <text evidence="10">Belongs to the SecD/SecF family. SecF subfamily.</text>
</comment>
<feature type="domain" description="SSD" evidence="11">
    <location>
        <begin position="125"/>
        <end position="289"/>
    </location>
</feature>
<dbReference type="InterPro" id="IPR022646">
    <property type="entry name" value="SecD/SecF_CS"/>
</dbReference>
<feature type="transmembrane region" description="Helical" evidence="10">
    <location>
        <begin position="184"/>
        <end position="209"/>
    </location>
</feature>
<feature type="transmembrane region" description="Helical" evidence="10">
    <location>
        <begin position="240"/>
        <end position="257"/>
    </location>
</feature>
<dbReference type="InterPro" id="IPR022813">
    <property type="entry name" value="SecD/SecF_arch_bac"/>
</dbReference>
<proteinExistence type="inferred from homology"/>
<dbReference type="SUPFAM" id="SSF82866">
    <property type="entry name" value="Multidrug efflux transporter AcrB transmembrane domain"/>
    <property type="match status" value="1"/>
</dbReference>
<evidence type="ECO:0000256" key="7">
    <source>
        <dbReference type="ARBA" id="ARBA00022989"/>
    </source>
</evidence>
<evidence type="ECO:0000256" key="1">
    <source>
        <dbReference type="ARBA" id="ARBA00004651"/>
    </source>
</evidence>
<evidence type="ECO:0000313" key="13">
    <source>
        <dbReference type="Proteomes" id="UP000229054"/>
    </source>
</evidence>
<evidence type="ECO:0000313" key="12">
    <source>
        <dbReference type="EMBL" id="PIP22333.1"/>
    </source>
</evidence>
<dbReference type="InterPro" id="IPR005665">
    <property type="entry name" value="SecF_bac"/>
</dbReference>
<dbReference type="InterPro" id="IPR000731">
    <property type="entry name" value="SSD"/>
</dbReference>
<gene>
    <name evidence="10 12" type="primary">secF</name>
    <name evidence="12" type="ORF">COX38_01265</name>
</gene>
<evidence type="ECO:0000259" key="11">
    <source>
        <dbReference type="PROSITE" id="PS50156"/>
    </source>
</evidence>
<feature type="transmembrane region" description="Helical" evidence="10">
    <location>
        <begin position="12"/>
        <end position="32"/>
    </location>
</feature>
<dbReference type="InterPro" id="IPR022645">
    <property type="entry name" value="SecD/SecF_bac"/>
</dbReference>
<sequence length="299" mass="33381">MSINFLKYSKIYFIFSAIVVAASIASLIIFGLKPGIDFTGGSILEIDYKTERPSNQTVKDALSEFNLGDFFVQPADEKGVILRMGSINEEAHQKIIEKLKETGDFEEARFESIGPTIGRELREKTKVVIALALLVIVLYIAIAFRKVSRPVTSWQYGIASLFSLFHDILIPLGIFSLLGKFYQIQITIPVICALLAVIGYAINNVVVVYDRIRENLLRGHRLTFEETVNASLNQTLTRQLNTSLTTLFPLLAIFFLGGETLRYFALTLILGIAAGTYSSIFLASPLLVSWLKWRQKSSA</sequence>
<dbReference type="GO" id="GO:0065002">
    <property type="term" value="P:intracellular protein transmembrane transport"/>
    <property type="evidence" value="ECO:0007669"/>
    <property type="project" value="UniProtKB-UniRule"/>
</dbReference>
<name>A0A2G9YUC4_9BACT</name>
<dbReference type="PANTHER" id="PTHR30081:SF8">
    <property type="entry name" value="PROTEIN TRANSLOCASE SUBUNIT SECF"/>
    <property type="match status" value="1"/>
</dbReference>
<evidence type="ECO:0000256" key="6">
    <source>
        <dbReference type="ARBA" id="ARBA00022927"/>
    </source>
</evidence>
<dbReference type="Gene3D" id="1.20.1640.10">
    <property type="entry name" value="Multidrug efflux transporter AcrB transmembrane domain"/>
    <property type="match status" value="1"/>
</dbReference>
<evidence type="ECO:0000256" key="2">
    <source>
        <dbReference type="ARBA" id="ARBA00022448"/>
    </source>
</evidence>
<dbReference type="Pfam" id="PF07549">
    <property type="entry name" value="Sec_GG"/>
    <property type="match status" value="1"/>
</dbReference>
<dbReference type="HAMAP" id="MF_01464_B">
    <property type="entry name" value="SecF_B"/>
    <property type="match status" value="1"/>
</dbReference>
<dbReference type="EMBL" id="PCRN01000049">
    <property type="protein sequence ID" value="PIP22333.1"/>
    <property type="molecule type" value="Genomic_DNA"/>
</dbReference>
<evidence type="ECO:0000256" key="5">
    <source>
        <dbReference type="ARBA" id="ARBA00022692"/>
    </source>
</evidence>
<evidence type="ECO:0000256" key="3">
    <source>
        <dbReference type="ARBA" id="ARBA00022475"/>
    </source>
</evidence>
<feature type="transmembrane region" description="Helical" evidence="10">
    <location>
        <begin position="127"/>
        <end position="144"/>
    </location>
</feature>
<comment type="subcellular location">
    <subcellularLocation>
        <location evidence="1 10">Cell membrane</location>
        <topology evidence="1 10">Multi-pass membrane protein</topology>
    </subcellularLocation>
</comment>
<dbReference type="InterPro" id="IPR048634">
    <property type="entry name" value="SecD_SecF_C"/>
</dbReference>
<dbReference type="PROSITE" id="PS50156">
    <property type="entry name" value="SSD"/>
    <property type="match status" value="1"/>
</dbReference>
<dbReference type="GO" id="GO:0015450">
    <property type="term" value="F:protein-transporting ATPase activity"/>
    <property type="evidence" value="ECO:0007669"/>
    <property type="project" value="InterPro"/>
</dbReference>
<keyword evidence="2 10" id="KW-0813">Transport</keyword>
<keyword evidence="8 10" id="KW-0811">Translocation</keyword>
<keyword evidence="3 10" id="KW-1003">Cell membrane</keyword>
<dbReference type="Pfam" id="PF02355">
    <property type="entry name" value="SecD_SecF_C"/>
    <property type="match status" value="1"/>
</dbReference>